<proteinExistence type="predicted"/>
<evidence type="ECO:0000313" key="3">
    <source>
        <dbReference type="Proteomes" id="UP001163255"/>
    </source>
</evidence>
<dbReference type="Pfam" id="PF09623">
    <property type="entry name" value="Cas_NE0113"/>
    <property type="match status" value="1"/>
</dbReference>
<dbReference type="NCBIfam" id="TIGR02584">
    <property type="entry name" value="cas_NE0113"/>
    <property type="match status" value="1"/>
</dbReference>
<dbReference type="RefSeq" id="WP_262597793.1">
    <property type="nucleotide sequence ID" value="NZ_CP103300.1"/>
</dbReference>
<name>A0ABY6GUP2_9GAMM</name>
<dbReference type="InterPro" id="IPR019092">
    <property type="entry name" value="SSO2081-like_dom"/>
</dbReference>
<dbReference type="InterPro" id="IPR013413">
    <property type="entry name" value="CRISPR-assoc_prot_NE0113"/>
</dbReference>
<gene>
    <name evidence="2" type="primary">csm6</name>
    <name evidence="2" type="ORF">NX720_22995</name>
</gene>
<evidence type="ECO:0000259" key="1">
    <source>
        <dbReference type="Pfam" id="PF09623"/>
    </source>
</evidence>
<accession>A0ABY6GUP2</accession>
<feature type="domain" description="CRISPR system ring nuclease SSO2081-like" evidence="1">
    <location>
        <begin position="18"/>
        <end position="215"/>
    </location>
</feature>
<dbReference type="EMBL" id="CP103300">
    <property type="protein sequence ID" value="UYM15664.1"/>
    <property type="molecule type" value="Genomic_DNA"/>
</dbReference>
<keyword evidence="3" id="KW-1185">Reference proteome</keyword>
<reference evidence="2" key="1">
    <citation type="submission" date="2022-10" db="EMBL/GenBank/DDBJ databases">
        <title>Completed Genome Sequence of two octocoral isolated bacterium, Endozoicomonas euniceicola EF212T and Endozoicomonas gorgoniicola PS125T.</title>
        <authorList>
            <person name="Chiou Y.-J."/>
            <person name="Chen Y.-H."/>
        </authorList>
    </citation>
    <scope>NUCLEOTIDE SEQUENCE</scope>
    <source>
        <strain evidence="2">EF212</strain>
    </source>
</reference>
<sequence>MSEEKAFNNILFVASGMSPQILTETLYALIHQPDPFVPGEIHMVTTVEGSKRASEGLLNQDSGHFYQFCQDYGLNPAIFNQDRIHIIQDQDGTPLNDIKTPADNEATADTITTLIQGFTAKPETRLHVSLAGGRKTMSYYTGYALSLYGRRQDQLSHVLVSEGYESCPGFYYPTPFSRMVTNRNGERCDASEAEVTLANIPFVRMREDLPDRFLEGKACFSETVQIMDKADAPLSMVIDIHNRTLELSGCPVSISELELALILMFARDLKDSGDEAGFTLPTKNTPSAAIGRP</sequence>
<dbReference type="CDD" id="cd09741">
    <property type="entry name" value="Csx1_III-U"/>
    <property type="match status" value="1"/>
</dbReference>
<organism evidence="2 3">
    <name type="scientific">Endozoicomonas euniceicola</name>
    <dbReference type="NCBI Taxonomy" id="1234143"/>
    <lineage>
        <taxon>Bacteria</taxon>
        <taxon>Pseudomonadati</taxon>
        <taxon>Pseudomonadota</taxon>
        <taxon>Gammaproteobacteria</taxon>
        <taxon>Oceanospirillales</taxon>
        <taxon>Endozoicomonadaceae</taxon>
        <taxon>Endozoicomonas</taxon>
    </lineage>
</organism>
<protein>
    <submittedName>
        <fullName evidence="2">CRISPR-associated ring nuclease Csm6</fullName>
    </submittedName>
</protein>
<dbReference type="Proteomes" id="UP001163255">
    <property type="component" value="Chromosome"/>
</dbReference>
<evidence type="ECO:0000313" key="2">
    <source>
        <dbReference type="EMBL" id="UYM15664.1"/>
    </source>
</evidence>